<name>A0A3B1CDD3_9ZZZZ</name>
<accession>A0A3B1CDD3</accession>
<proteinExistence type="predicted"/>
<protein>
    <submittedName>
        <fullName evidence="1">Uncharacterized protein</fullName>
    </submittedName>
</protein>
<reference evidence="1" key="1">
    <citation type="submission" date="2018-06" db="EMBL/GenBank/DDBJ databases">
        <authorList>
            <person name="Zhirakovskaya E."/>
        </authorList>
    </citation>
    <scope>NUCLEOTIDE SEQUENCE</scope>
</reference>
<sequence length="56" mass="6231">MNLFGMIKLTMGNVEALDVAYRRQNWVEEIAGKEMQKLGARAVILDHDGVLGANRS</sequence>
<dbReference type="AlphaFoldDB" id="A0A3B1CDD3"/>
<gene>
    <name evidence="1" type="ORF">MNBD_NITROSPINAE02-841</name>
</gene>
<dbReference type="EMBL" id="UOGE01000119">
    <property type="protein sequence ID" value="VAX26242.1"/>
    <property type="molecule type" value="Genomic_DNA"/>
</dbReference>
<evidence type="ECO:0000313" key="1">
    <source>
        <dbReference type="EMBL" id="VAX26242.1"/>
    </source>
</evidence>
<feature type="non-terminal residue" evidence="1">
    <location>
        <position position="56"/>
    </location>
</feature>
<organism evidence="1">
    <name type="scientific">hydrothermal vent metagenome</name>
    <dbReference type="NCBI Taxonomy" id="652676"/>
    <lineage>
        <taxon>unclassified sequences</taxon>
        <taxon>metagenomes</taxon>
        <taxon>ecological metagenomes</taxon>
    </lineage>
</organism>